<sequence>MKKTYLLLLTGLICSSAWADGTLGGYFYNQQAAPTGWEWQSPDSVAVNKQQPHAWFFSFRNIEEARKVLPENSSYWKSLDGLWKFHWAPNPDERPKDFYRTDYDVSQWDDIKVPMNWNLAGLQKDGNNKYGDPLYSNQRVIFQHSWQPMNDWKGGVMRTPPTNWMTYRNRNEVGSYRRTFSVPADWKGQQIYLNFDGVDSFFYLYINGKYVGFSKNSRNLAEFDITPYLNKEGEENTVAVEVYRHSDGSFLESQDMFRLPGIFRTVALVAKPQVQVRDIKAIPDLDETYSHATLHISAQLQNLSKKAIKGYTLQYSLYANRLYSDDNDLMEGVTASTPLVGKLNSKGEIVLETTLDAANKVKL</sequence>
<dbReference type="Gene3D" id="2.60.120.260">
    <property type="entry name" value="Galactose-binding domain-like"/>
    <property type="match status" value="1"/>
</dbReference>
<feature type="domain" description="Glycosyl hydrolases family 2 sugar binding" evidence="7">
    <location>
        <begin position="77"/>
        <end position="272"/>
    </location>
</feature>
<dbReference type="InterPro" id="IPR050347">
    <property type="entry name" value="Bact_Beta-galactosidase"/>
</dbReference>
<evidence type="ECO:0000313" key="9">
    <source>
        <dbReference type="Proteomes" id="UP000442105"/>
    </source>
</evidence>
<evidence type="ECO:0000256" key="4">
    <source>
        <dbReference type="ARBA" id="ARBA00022801"/>
    </source>
</evidence>
<dbReference type="GO" id="GO:0005990">
    <property type="term" value="P:lactose catabolic process"/>
    <property type="evidence" value="ECO:0007669"/>
    <property type="project" value="TreeGrafter"/>
</dbReference>
<dbReference type="Proteomes" id="UP000442105">
    <property type="component" value="Unassembled WGS sequence"/>
</dbReference>
<reference evidence="9" key="1">
    <citation type="submission" date="2019-09" db="EMBL/GenBank/DDBJ databases">
        <title>Distinct polysaccharide growth profiles of human intestinal Prevotella copri isolates.</title>
        <authorList>
            <person name="Fehlner-Peach H."/>
            <person name="Magnabosco C."/>
            <person name="Raghavan V."/>
            <person name="Scher J.U."/>
            <person name="Tett A."/>
            <person name="Cox L.M."/>
            <person name="Gottsegen C."/>
            <person name="Watters A."/>
            <person name="Wiltshire- Gordon J.D."/>
            <person name="Segata N."/>
            <person name="Bonneau R."/>
            <person name="Littman D.R."/>
        </authorList>
    </citation>
    <scope>NUCLEOTIDE SEQUENCE [LARGE SCALE GENOMIC DNA]</scope>
    <source>
        <strain evidence="9">iAQ1179</strain>
    </source>
</reference>
<accession>A0AA90ZM19</accession>
<dbReference type="InterPro" id="IPR006104">
    <property type="entry name" value="Glyco_hydro_2_N"/>
</dbReference>
<evidence type="ECO:0000256" key="5">
    <source>
        <dbReference type="ARBA" id="ARBA00023295"/>
    </source>
</evidence>
<evidence type="ECO:0000259" key="7">
    <source>
        <dbReference type="Pfam" id="PF02837"/>
    </source>
</evidence>
<dbReference type="AlphaFoldDB" id="A0AA90ZM19"/>
<feature type="non-terminal residue" evidence="8">
    <location>
        <position position="363"/>
    </location>
</feature>
<feature type="chain" id="PRO_5041669410" description="beta-galactosidase" evidence="6">
    <location>
        <begin position="20"/>
        <end position="363"/>
    </location>
</feature>
<evidence type="ECO:0000256" key="2">
    <source>
        <dbReference type="ARBA" id="ARBA00007401"/>
    </source>
</evidence>
<gene>
    <name evidence="8" type="ORF">F7D95_10945</name>
</gene>
<keyword evidence="5" id="KW-0326">Glycosidase</keyword>
<protein>
    <recommendedName>
        <fullName evidence="3">beta-galactosidase</fullName>
        <ecNumber evidence="3">3.2.1.23</ecNumber>
    </recommendedName>
</protein>
<dbReference type="GO" id="GO:0009341">
    <property type="term" value="C:beta-galactosidase complex"/>
    <property type="evidence" value="ECO:0007669"/>
    <property type="project" value="TreeGrafter"/>
</dbReference>
<dbReference type="PANTHER" id="PTHR46323:SF2">
    <property type="entry name" value="BETA-GALACTOSIDASE"/>
    <property type="match status" value="1"/>
</dbReference>
<dbReference type="RefSeq" id="WP_367383267.1">
    <property type="nucleotide sequence ID" value="NZ_VZCW01000288.1"/>
</dbReference>
<dbReference type="Pfam" id="PF02837">
    <property type="entry name" value="Glyco_hydro_2_N"/>
    <property type="match status" value="1"/>
</dbReference>
<evidence type="ECO:0000256" key="1">
    <source>
        <dbReference type="ARBA" id="ARBA00001412"/>
    </source>
</evidence>
<proteinExistence type="inferred from homology"/>
<comment type="catalytic activity">
    <reaction evidence="1">
        <text>Hydrolysis of terminal non-reducing beta-D-galactose residues in beta-D-galactosides.</text>
        <dbReference type="EC" id="3.2.1.23"/>
    </reaction>
</comment>
<dbReference type="PANTHER" id="PTHR46323">
    <property type="entry name" value="BETA-GALACTOSIDASE"/>
    <property type="match status" value="1"/>
</dbReference>
<dbReference type="GO" id="GO:0004565">
    <property type="term" value="F:beta-galactosidase activity"/>
    <property type="evidence" value="ECO:0007669"/>
    <property type="project" value="UniProtKB-EC"/>
</dbReference>
<name>A0AA90ZM19_9BACT</name>
<evidence type="ECO:0000313" key="8">
    <source>
        <dbReference type="EMBL" id="MQN13310.1"/>
    </source>
</evidence>
<dbReference type="SUPFAM" id="SSF49785">
    <property type="entry name" value="Galactose-binding domain-like"/>
    <property type="match status" value="1"/>
</dbReference>
<comment type="caution">
    <text evidence="8">The sequence shown here is derived from an EMBL/GenBank/DDBJ whole genome shotgun (WGS) entry which is preliminary data.</text>
</comment>
<evidence type="ECO:0000256" key="6">
    <source>
        <dbReference type="SAM" id="SignalP"/>
    </source>
</evidence>
<keyword evidence="6" id="KW-0732">Signal</keyword>
<dbReference type="InterPro" id="IPR008979">
    <property type="entry name" value="Galactose-bd-like_sf"/>
</dbReference>
<comment type="similarity">
    <text evidence="2">Belongs to the glycosyl hydrolase 2 family.</text>
</comment>
<feature type="signal peptide" evidence="6">
    <location>
        <begin position="1"/>
        <end position="19"/>
    </location>
</feature>
<organism evidence="8 9">
    <name type="scientific">Segatella copri</name>
    <dbReference type="NCBI Taxonomy" id="165179"/>
    <lineage>
        <taxon>Bacteria</taxon>
        <taxon>Pseudomonadati</taxon>
        <taxon>Bacteroidota</taxon>
        <taxon>Bacteroidia</taxon>
        <taxon>Bacteroidales</taxon>
        <taxon>Prevotellaceae</taxon>
        <taxon>Segatella</taxon>
    </lineage>
</organism>
<evidence type="ECO:0000256" key="3">
    <source>
        <dbReference type="ARBA" id="ARBA00012756"/>
    </source>
</evidence>
<keyword evidence="4" id="KW-0378">Hydrolase</keyword>
<dbReference type="EMBL" id="VZCW01000288">
    <property type="protein sequence ID" value="MQN13310.1"/>
    <property type="molecule type" value="Genomic_DNA"/>
</dbReference>
<dbReference type="EC" id="3.2.1.23" evidence="3"/>